<dbReference type="PROSITE" id="PS51471">
    <property type="entry name" value="FE2OG_OXY"/>
    <property type="match status" value="1"/>
</dbReference>
<evidence type="ECO:0000313" key="9">
    <source>
        <dbReference type="Proteomes" id="UP000004994"/>
    </source>
</evidence>
<evidence type="ECO:0000313" key="8">
    <source>
        <dbReference type="EnsemblPlants" id="Solyc07g054870.3.1"/>
    </source>
</evidence>
<dbReference type="Gene3D" id="2.60.120.330">
    <property type="entry name" value="B-lactam Antibiotic, Isopenicillin N Synthase, Chain"/>
    <property type="match status" value="1"/>
</dbReference>
<dbReference type="FunFam" id="2.60.120.330:FF:000079">
    <property type="entry name" value="Protein SRG1"/>
    <property type="match status" value="1"/>
</dbReference>
<dbReference type="InterPro" id="IPR005123">
    <property type="entry name" value="Oxoglu/Fe-dep_dioxygenase_dom"/>
</dbReference>
<dbReference type="EnsemblPlants" id="Solyc07g054870.3.1">
    <property type="protein sequence ID" value="Solyc07g054870.3.1"/>
    <property type="gene ID" value="Solyc07g054870.3"/>
</dbReference>
<dbReference type="STRING" id="4081.A0A3Q7I9K2"/>
<dbReference type="GO" id="GO:0002238">
    <property type="term" value="P:response to molecule of fungal origin"/>
    <property type="evidence" value="ECO:0007669"/>
    <property type="project" value="UniProtKB-ARBA"/>
</dbReference>
<dbReference type="InterPro" id="IPR026992">
    <property type="entry name" value="DIOX_N"/>
</dbReference>
<evidence type="ECO:0000256" key="6">
    <source>
        <dbReference type="RuleBase" id="RU003682"/>
    </source>
</evidence>
<keyword evidence="4 6" id="KW-0560">Oxidoreductase</keyword>
<evidence type="ECO:0000256" key="2">
    <source>
        <dbReference type="ARBA" id="ARBA00022723"/>
    </source>
</evidence>
<dbReference type="Pfam" id="PF14226">
    <property type="entry name" value="DIOX_N"/>
    <property type="match status" value="1"/>
</dbReference>
<dbReference type="InterPro" id="IPR050295">
    <property type="entry name" value="Plant_2OG-oxidoreductases"/>
</dbReference>
<dbReference type="PaxDb" id="4081-Solyc07g054870.2.1"/>
<evidence type="ECO:0000256" key="4">
    <source>
        <dbReference type="ARBA" id="ARBA00023002"/>
    </source>
</evidence>
<dbReference type="OMA" id="WEEKMKY"/>
<dbReference type="PANTHER" id="PTHR47991">
    <property type="entry name" value="OXOGLUTARATE/IRON-DEPENDENT DIOXYGENASE"/>
    <property type="match status" value="1"/>
</dbReference>
<dbReference type="Proteomes" id="UP000004994">
    <property type="component" value="Chromosome 7"/>
</dbReference>
<keyword evidence="9" id="KW-1185">Reference proteome</keyword>
<evidence type="ECO:0000256" key="5">
    <source>
        <dbReference type="ARBA" id="ARBA00023004"/>
    </source>
</evidence>
<dbReference type="InParanoid" id="A0A3Q7I9K2"/>
<evidence type="ECO:0000259" key="7">
    <source>
        <dbReference type="PROSITE" id="PS51471"/>
    </source>
</evidence>
<dbReference type="GO" id="GO:0009805">
    <property type="term" value="P:coumarin biosynthetic process"/>
    <property type="evidence" value="ECO:0007669"/>
    <property type="project" value="UniProtKB-ARBA"/>
</dbReference>
<evidence type="ECO:0000256" key="3">
    <source>
        <dbReference type="ARBA" id="ARBA00022896"/>
    </source>
</evidence>
<name>A0A3Q7I9K2_SOLLC</name>
<dbReference type="GO" id="GO:0016706">
    <property type="term" value="F:2-oxoglutarate-dependent dioxygenase activity"/>
    <property type="evidence" value="ECO:0007669"/>
    <property type="project" value="UniProtKB-ARBA"/>
</dbReference>
<evidence type="ECO:0000256" key="1">
    <source>
        <dbReference type="ARBA" id="ARBA00008056"/>
    </source>
</evidence>
<dbReference type="GO" id="GO:0046872">
    <property type="term" value="F:metal ion binding"/>
    <property type="evidence" value="ECO:0007669"/>
    <property type="project" value="UniProtKB-KW"/>
</dbReference>
<accession>A0A3Q7I9K2</accession>
<dbReference type="AlphaFoldDB" id="A0A3Q7I9K2"/>
<dbReference type="SUPFAM" id="SSF51197">
    <property type="entry name" value="Clavaminate synthase-like"/>
    <property type="match status" value="1"/>
</dbReference>
<sequence length="410" mass="46196">MANLLQLNRWNHRMLMNMYNPNSNNMRQSKIRSKIAYKQTPISSNSPVMVLNNCNIDYKKGVKYLVDNSKNMKMVPLEFVLPIPEGERPSMAIDGSIPVIDMSGLNGPVVQQRLSTIHAISSACAEWGFFRLEFPQVTNHGIKESLMDEMVQVVEEFFNLPLEEKMKYGSDDVMDPVRYGTSLTTTRKHALHWRDFLRHYGGLTPHTYHLWPANPPAYRDVAKEYLKEVWQLAVIIFGAISEGLGLDPNYIESSLGDEGTQLVISNYYPACPEPNKTLGLAPHSDHGGLTIVMDNGIHGLQIKHNQTWYSVPSIPGTFVVNLGDFLEVLSNGKYKSIEHRAIVNTEAARISIAVGHGPKMDAIVQPASPLIKEKSESKYRPIIYKDYIRAQQSTIKRGKSALDEIMNNNI</sequence>
<organism evidence="8">
    <name type="scientific">Solanum lycopersicum</name>
    <name type="common">Tomato</name>
    <name type="synonym">Lycopersicon esculentum</name>
    <dbReference type="NCBI Taxonomy" id="4081"/>
    <lineage>
        <taxon>Eukaryota</taxon>
        <taxon>Viridiplantae</taxon>
        <taxon>Streptophyta</taxon>
        <taxon>Embryophyta</taxon>
        <taxon>Tracheophyta</taxon>
        <taxon>Spermatophyta</taxon>
        <taxon>Magnoliopsida</taxon>
        <taxon>eudicotyledons</taxon>
        <taxon>Gunneridae</taxon>
        <taxon>Pentapetalae</taxon>
        <taxon>asterids</taxon>
        <taxon>lamiids</taxon>
        <taxon>Solanales</taxon>
        <taxon>Solanaceae</taxon>
        <taxon>Solanoideae</taxon>
        <taxon>Solaneae</taxon>
        <taxon>Solanum</taxon>
        <taxon>Solanum subgen. Lycopersicon</taxon>
    </lineage>
</organism>
<gene>
    <name evidence="8" type="primary">LOC101251599</name>
</gene>
<keyword evidence="5 6" id="KW-0408">Iron</keyword>
<proteinExistence type="inferred from homology"/>
<dbReference type="InterPro" id="IPR044861">
    <property type="entry name" value="IPNS-like_FE2OG_OXY"/>
</dbReference>
<reference evidence="8" key="2">
    <citation type="submission" date="2019-01" db="UniProtKB">
        <authorList>
            <consortium name="EnsemblPlants"/>
        </authorList>
    </citation>
    <scope>IDENTIFICATION</scope>
    <source>
        <strain evidence="8">cv. Heinz 1706</strain>
    </source>
</reference>
<comment type="similarity">
    <text evidence="1 6">Belongs to the iron/ascorbate-dependent oxidoreductase family.</text>
</comment>
<dbReference type="GO" id="GO:0031418">
    <property type="term" value="F:L-ascorbic acid binding"/>
    <property type="evidence" value="ECO:0007669"/>
    <property type="project" value="UniProtKB-KW"/>
</dbReference>
<dbReference type="Gramene" id="Solyc07g054870.3.1">
    <property type="protein sequence ID" value="Solyc07g054870.3.1"/>
    <property type="gene ID" value="Solyc07g054870.3"/>
</dbReference>
<reference evidence="8" key="1">
    <citation type="journal article" date="2012" name="Nature">
        <title>The tomato genome sequence provides insights into fleshy fruit evolution.</title>
        <authorList>
            <consortium name="Tomato Genome Consortium"/>
        </authorList>
    </citation>
    <scope>NUCLEOTIDE SEQUENCE [LARGE SCALE GENOMIC DNA]</scope>
    <source>
        <strain evidence="8">cv. Heinz 1706</strain>
    </source>
</reference>
<dbReference type="Pfam" id="PF03171">
    <property type="entry name" value="2OG-FeII_Oxy"/>
    <property type="match status" value="1"/>
</dbReference>
<feature type="domain" description="Fe2OG dioxygenase" evidence="7">
    <location>
        <begin position="259"/>
        <end position="358"/>
    </location>
</feature>
<keyword evidence="3" id="KW-0847">Vitamin C</keyword>
<keyword evidence="2 6" id="KW-0479">Metal-binding</keyword>
<dbReference type="InterPro" id="IPR027443">
    <property type="entry name" value="IPNS-like_sf"/>
</dbReference>
<protein>
    <recommendedName>
        <fullName evidence="7">Fe2OG dioxygenase domain-containing protein</fullName>
    </recommendedName>
</protein>